<dbReference type="EMBL" id="CP002160">
    <property type="protein sequence ID" value="ADL51453.1"/>
    <property type="molecule type" value="Genomic_DNA"/>
</dbReference>
<evidence type="ECO:0000313" key="3">
    <source>
        <dbReference type="Proteomes" id="UP000002730"/>
    </source>
</evidence>
<feature type="coiled-coil region" evidence="1">
    <location>
        <begin position="49"/>
        <end position="83"/>
    </location>
</feature>
<evidence type="ECO:0000313" key="2">
    <source>
        <dbReference type="EMBL" id="ADL51453.1"/>
    </source>
</evidence>
<keyword evidence="3" id="KW-1185">Reference proteome</keyword>
<accession>D9SKF7</accession>
<keyword evidence="1" id="KW-0175">Coiled coil</keyword>
<gene>
    <name evidence="2" type="ordered locus">Clocel_1709</name>
</gene>
<name>D9SKF7_CLOC7</name>
<dbReference type="HOGENOM" id="CLU_2129111_0_0_9"/>
<reference evidence="2 3" key="1">
    <citation type="submission" date="2010-08" db="EMBL/GenBank/DDBJ databases">
        <title>Complete sequence of Clostridium cellulovorans 743B.</title>
        <authorList>
            <consortium name="US DOE Joint Genome Institute"/>
            <person name="Lucas S."/>
            <person name="Copeland A."/>
            <person name="Lapidus A."/>
            <person name="Cheng J.-F."/>
            <person name="Bruce D."/>
            <person name="Goodwin L."/>
            <person name="Pitluck S."/>
            <person name="Chertkov O."/>
            <person name="Detter J.C."/>
            <person name="Han C."/>
            <person name="Tapia R."/>
            <person name="Land M."/>
            <person name="Hauser L."/>
            <person name="Chang Y.-J."/>
            <person name="Jeffries C."/>
            <person name="Kyrpides N."/>
            <person name="Ivanova N."/>
            <person name="Mikhailova N."/>
            <person name="Hemme C.L."/>
            <person name="Woyke T."/>
        </authorList>
    </citation>
    <scope>NUCLEOTIDE SEQUENCE [LARGE SCALE GENOMIC DNA]</scope>
    <source>
        <strain evidence="3">ATCC 35296 / DSM 3052 / OCM 3 / 743B</strain>
    </source>
</reference>
<dbReference type="Proteomes" id="UP000002730">
    <property type="component" value="Chromosome"/>
</dbReference>
<dbReference type="STRING" id="573061.Clocel_1709"/>
<evidence type="ECO:0000256" key="1">
    <source>
        <dbReference type="SAM" id="Coils"/>
    </source>
</evidence>
<protein>
    <recommendedName>
        <fullName evidence="4">Flagellar protein FliT</fullName>
    </recommendedName>
</protein>
<dbReference type="RefSeq" id="WP_010077335.1">
    <property type="nucleotide sequence ID" value="NC_014393.1"/>
</dbReference>
<evidence type="ECO:0008006" key="4">
    <source>
        <dbReference type="Google" id="ProtNLM"/>
    </source>
</evidence>
<proteinExistence type="predicted"/>
<sequence length="113" mass="13518">MRENTLMQIQKYKSASVNLMKYIKEDDVDKIQEAILEREAVIEYFKENLEELELFKENFDDSMKHLEKDLNKELLNLKDYYKNKMLEVSEGRNAAKGYNSHILNKNIILNRTI</sequence>
<dbReference type="AlphaFoldDB" id="D9SKF7"/>
<dbReference type="KEGG" id="ccb:Clocel_1709"/>
<organism evidence="2 3">
    <name type="scientific">Clostridium cellulovorans (strain ATCC 35296 / DSM 3052 / OCM 3 / 743B)</name>
    <dbReference type="NCBI Taxonomy" id="573061"/>
    <lineage>
        <taxon>Bacteria</taxon>
        <taxon>Bacillati</taxon>
        <taxon>Bacillota</taxon>
        <taxon>Clostridia</taxon>
        <taxon>Eubacteriales</taxon>
        <taxon>Clostridiaceae</taxon>
        <taxon>Clostridium</taxon>
    </lineage>
</organism>